<feature type="binding site" evidence="6">
    <location>
        <position position="135"/>
    </location>
    <ligand>
        <name>Fe cation</name>
        <dbReference type="ChEBI" id="CHEBI:24875"/>
    </ligand>
</feature>
<dbReference type="FunFam" id="3.90.45.10:FF:000005">
    <property type="entry name" value="Peptide deformylase"/>
    <property type="match status" value="1"/>
</dbReference>
<dbReference type="EC" id="3.5.1.88" evidence="6"/>
<dbReference type="HAMAP" id="MF_00163">
    <property type="entry name" value="Pep_deformylase"/>
    <property type="match status" value="1"/>
</dbReference>
<dbReference type="EMBL" id="CP015519">
    <property type="protein sequence ID" value="APG28306.1"/>
    <property type="molecule type" value="Genomic_DNA"/>
</dbReference>
<feature type="binding site" evidence="6">
    <location>
        <position position="139"/>
    </location>
    <ligand>
        <name>Fe cation</name>
        <dbReference type="ChEBI" id="CHEBI:24875"/>
    </ligand>
</feature>
<dbReference type="InterPro" id="IPR023635">
    <property type="entry name" value="Peptide_deformylase"/>
</dbReference>
<name>A0A1L3GQT0_9BACT</name>
<sequence>MAILTIRHYPDPVLQQVAQPVTEIDETIKTLAQDMAETMYAAPGVGLAAPQVGISQRLIVLDCAPKGEPAQLITAVNPEIVSREGEQFEEEGCLSVPEYYCRIHRAQKVTVRFLDLQGQPQEMVSEGFQAVAFQHEIDHLDGLLFVDHLSSLKKGMFRKKYVKIMKQQEQQL</sequence>
<evidence type="ECO:0000256" key="4">
    <source>
        <dbReference type="ARBA" id="ARBA00022917"/>
    </source>
</evidence>
<dbReference type="SUPFAM" id="SSF56420">
    <property type="entry name" value="Peptide deformylase"/>
    <property type="match status" value="1"/>
</dbReference>
<dbReference type="GO" id="GO:0006412">
    <property type="term" value="P:translation"/>
    <property type="evidence" value="ECO:0007669"/>
    <property type="project" value="UniProtKB-UniRule"/>
</dbReference>
<evidence type="ECO:0000256" key="1">
    <source>
        <dbReference type="ARBA" id="ARBA00010759"/>
    </source>
</evidence>
<dbReference type="AlphaFoldDB" id="A0A1L3GQT0"/>
<dbReference type="PRINTS" id="PR01576">
    <property type="entry name" value="PDEFORMYLASE"/>
</dbReference>
<comment type="cofactor">
    <cofactor evidence="6">
        <name>Fe(2+)</name>
        <dbReference type="ChEBI" id="CHEBI:29033"/>
    </cofactor>
    <text evidence="6">Binds 1 Fe(2+) ion.</text>
</comment>
<dbReference type="GO" id="GO:0042586">
    <property type="term" value="F:peptide deformylase activity"/>
    <property type="evidence" value="ECO:0007669"/>
    <property type="project" value="UniProtKB-UniRule"/>
</dbReference>
<evidence type="ECO:0000256" key="3">
    <source>
        <dbReference type="ARBA" id="ARBA00022801"/>
    </source>
</evidence>
<dbReference type="PIRSF" id="PIRSF004749">
    <property type="entry name" value="Pep_def"/>
    <property type="match status" value="1"/>
</dbReference>
<dbReference type="PANTHER" id="PTHR10458:SF22">
    <property type="entry name" value="PEPTIDE DEFORMYLASE"/>
    <property type="match status" value="1"/>
</dbReference>
<keyword evidence="5 6" id="KW-0408">Iron</keyword>
<comment type="function">
    <text evidence="6">Removes the formyl group from the N-terminal Met of newly synthesized proteins. Requires at least a dipeptide for an efficient rate of reaction. N-terminal L-methionine is a prerequisite for activity but the enzyme has broad specificity at other positions.</text>
</comment>
<proteinExistence type="inferred from homology"/>
<dbReference type="PANTHER" id="PTHR10458">
    <property type="entry name" value="PEPTIDE DEFORMYLASE"/>
    <property type="match status" value="1"/>
</dbReference>
<feature type="active site" evidence="6">
    <location>
        <position position="136"/>
    </location>
</feature>
<dbReference type="RefSeq" id="WP_072284328.1">
    <property type="nucleotide sequence ID" value="NZ_CP015519.1"/>
</dbReference>
<dbReference type="STRING" id="1842532.A7E78_10870"/>
<evidence type="ECO:0000313" key="8">
    <source>
        <dbReference type="Proteomes" id="UP000182517"/>
    </source>
</evidence>
<organism evidence="7 8">
    <name type="scientific">Syntrophotalea acetylenivorans</name>
    <dbReference type="NCBI Taxonomy" id="1842532"/>
    <lineage>
        <taxon>Bacteria</taxon>
        <taxon>Pseudomonadati</taxon>
        <taxon>Thermodesulfobacteriota</taxon>
        <taxon>Desulfuromonadia</taxon>
        <taxon>Desulfuromonadales</taxon>
        <taxon>Syntrophotaleaceae</taxon>
        <taxon>Syntrophotalea</taxon>
    </lineage>
</organism>
<dbReference type="InterPro" id="IPR036821">
    <property type="entry name" value="Peptide_deformylase_sf"/>
</dbReference>
<gene>
    <name evidence="6" type="primary">def</name>
    <name evidence="7" type="ORF">A7E78_10870</name>
</gene>
<keyword evidence="2 6" id="KW-0479">Metal-binding</keyword>
<comment type="similarity">
    <text evidence="1 6">Belongs to the polypeptide deformylase family.</text>
</comment>
<keyword evidence="8" id="KW-1185">Reference proteome</keyword>
<evidence type="ECO:0000256" key="2">
    <source>
        <dbReference type="ARBA" id="ARBA00022723"/>
    </source>
</evidence>
<dbReference type="OrthoDB" id="9804313at2"/>
<keyword evidence="3 6" id="KW-0378">Hydrolase</keyword>
<dbReference type="NCBIfam" id="TIGR00079">
    <property type="entry name" value="pept_deformyl"/>
    <property type="match status" value="1"/>
</dbReference>
<protein>
    <recommendedName>
        <fullName evidence="6">Peptide deformylase</fullName>
        <shortName evidence="6">PDF</shortName>
        <ecNumber evidence="6">3.5.1.88</ecNumber>
    </recommendedName>
    <alternativeName>
        <fullName evidence="6">Polypeptide deformylase</fullName>
    </alternativeName>
</protein>
<evidence type="ECO:0000256" key="5">
    <source>
        <dbReference type="ARBA" id="ARBA00023004"/>
    </source>
</evidence>
<evidence type="ECO:0000256" key="6">
    <source>
        <dbReference type="HAMAP-Rule" id="MF_00163"/>
    </source>
</evidence>
<keyword evidence="4 6" id="KW-0648">Protein biosynthesis</keyword>
<evidence type="ECO:0000313" key="7">
    <source>
        <dbReference type="EMBL" id="APG28306.1"/>
    </source>
</evidence>
<dbReference type="Pfam" id="PF01327">
    <property type="entry name" value="Pep_deformylase"/>
    <property type="match status" value="1"/>
</dbReference>
<dbReference type="Gene3D" id="3.90.45.10">
    <property type="entry name" value="Peptide deformylase"/>
    <property type="match status" value="1"/>
</dbReference>
<dbReference type="Proteomes" id="UP000182517">
    <property type="component" value="Chromosome"/>
</dbReference>
<feature type="binding site" evidence="6">
    <location>
        <position position="93"/>
    </location>
    <ligand>
        <name>Fe cation</name>
        <dbReference type="ChEBI" id="CHEBI:24875"/>
    </ligand>
</feature>
<dbReference type="CDD" id="cd00487">
    <property type="entry name" value="Pep_deformylase"/>
    <property type="match status" value="1"/>
</dbReference>
<reference evidence="7 8" key="1">
    <citation type="journal article" date="2017" name="Genome Announc.">
        <title>Complete Genome Sequences of Two Acetylene-Fermenting Pelobacter acetylenicus Strains.</title>
        <authorList>
            <person name="Sutton J.M."/>
            <person name="Baesman S.M."/>
            <person name="Fierst J.L."/>
            <person name="Poret-Peterson A.T."/>
            <person name="Oremland R.S."/>
            <person name="Dunlap D.S."/>
            <person name="Akob D.M."/>
        </authorList>
    </citation>
    <scope>NUCLEOTIDE SEQUENCE [LARGE SCALE GENOMIC DNA]</scope>
    <source>
        <strain evidence="7 8">SFB93</strain>
    </source>
</reference>
<accession>A0A1L3GQT0</accession>
<dbReference type="KEGG" id="pef:A7E78_10870"/>
<comment type="catalytic activity">
    <reaction evidence="6">
        <text>N-terminal N-formyl-L-methionyl-[peptide] + H2O = N-terminal L-methionyl-[peptide] + formate</text>
        <dbReference type="Rhea" id="RHEA:24420"/>
        <dbReference type="Rhea" id="RHEA-COMP:10639"/>
        <dbReference type="Rhea" id="RHEA-COMP:10640"/>
        <dbReference type="ChEBI" id="CHEBI:15377"/>
        <dbReference type="ChEBI" id="CHEBI:15740"/>
        <dbReference type="ChEBI" id="CHEBI:49298"/>
        <dbReference type="ChEBI" id="CHEBI:64731"/>
        <dbReference type="EC" id="3.5.1.88"/>
    </reaction>
</comment>
<dbReference type="NCBIfam" id="NF001159">
    <property type="entry name" value="PRK00150.1-3"/>
    <property type="match status" value="1"/>
</dbReference>
<dbReference type="GO" id="GO:0046872">
    <property type="term" value="F:metal ion binding"/>
    <property type="evidence" value="ECO:0007669"/>
    <property type="project" value="UniProtKB-KW"/>
</dbReference>